<protein>
    <recommendedName>
        <fullName evidence="1">N-acetyltransferase domain-containing protein</fullName>
    </recommendedName>
</protein>
<accession>A0A212IU17</accession>
<dbReference type="CDD" id="cd04301">
    <property type="entry name" value="NAT_SF"/>
    <property type="match status" value="1"/>
</dbReference>
<feature type="domain" description="N-acetyltransferase" evidence="1">
    <location>
        <begin position="3"/>
        <end position="189"/>
    </location>
</feature>
<evidence type="ECO:0000259" key="1">
    <source>
        <dbReference type="PROSITE" id="PS51186"/>
    </source>
</evidence>
<name>A0A212IU17_9FIRM</name>
<evidence type="ECO:0000313" key="2">
    <source>
        <dbReference type="EMBL" id="SBV90691.1"/>
    </source>
</evidence>
<organism evidence="2">
    <name type="scientific">uncultured Eubacteriales bacterium</name>
    <dbReference type="NCBI Taxonomy" id="172733"/>
    <lineage>
        <taxon>Bacteria</taxon>
        <taxon>Bacillati</taxon>
        <taxon>Bacillota</taxon>
        <taxon>Clostridia</taxon>
        <taxon>Eubacteriales</taxon>
        <taxon>environmental samples</taxon>
    </lineage>
</organism>
<dbReference type="PROSITE" id="PS51186">
    <property type="entry name" value="GNAT"/>
    <property type="match status" value="1"/>
</dbReference>
<dbReference type="AlphaFoldDB" id="A0A212IU17"/>
<dbReference type="InterPro" id="IPR016181">
    <property type="entry name" value="Acyl_CoA_acyltransferase"/>
</dbReference>
<dbReference type="SUPFAM" id="SSF55729">
    <property type="entry name" value="Acyl-CoA N-acyltransferases (Nat)"/>
    <property type="match status" value="1"/>
</dbReference>
<dbReference type="EMBL" id="FLUN01000001">
    <property type="protein sequence ID" value="SBV90691.1"/>
    <property type="molecule type" value="Genomic_DNA"/>
</dbReference>
<dbReference type="InterPro" id="IPR000182">
    <property type="entry name" value="GNAT_dom"/>
</dbReference>
<dbReference type="GO" id="GO:0016747">
    <property type="term" value="F:acyltransferase activity, transferring groups other than amino-acyl groups"/>
    <property type="evidence" value="ECO:0007669"/>
    <property type="project" value="InterPro"/>
</dbReference>
<dbReference type="Gene3D" id="3.40.630.30">
    <property type="match status" value="1"/>
</dbReference>
<dbReference type="Pfam" id="PF00583">
    <property type="entry name" value="Acetyltransf_1"/>
    <property type="match status" value="1"/>
</dbReference>
<proteinExistence type="predicted"/>
<reference evidence="2" key="1">
    <citation type="submission" date="2016-04" db="EMBL/GenBank/DDBJ databases">
        <authorList>
            <person name="Evans L.H."/>
            <person name="Alamgir A."/>
            <person name="Owens N."/>
            <person name="Weber N.D."/>
            <person name="Virtaneva K."/>
            <person name="Barbian K."/>
            <person name="Babar A."/>
            <person name="Rosenke K."/>
        </authorList>
    </citation>
    <scope>NUCLEOTIDE SEQUENCE</scope>
    <source>
        <strain evidence="2">86</strain>
    </source>
</reference>
<gene>
    <name evidence="2" type="ORF">KL86CLO1_10019</name>
</gene>
<sequence length="191" mass="21492">MEYTIKPLTPDLSPVFADYLGGLDFGHSPHWATCFCRFYQTNCSSADWQGRTGEENRTEAIAAIAAGTMEGHLAFDGDKCIGWCNANDVERFLRFEDDFDHLTKGKKVGCVICFVIHPAYRGRGVARSMLKEAVRVFKAKGYAAVLALPVESESGSEKRYRGTLNMYRELGFQEAERHDNLHVMWLDLDPA</sequence>